<keyword evidence="6 8" id="KW-1133">Transmembrane helix</keyword>
<evidence type="ECO:0000313" key="10">
    <source>
        <dbReference type="EMBL" id="MDR7357293.1"/>
    </source>
</evidence>
<name>A0ABU2BF76_9MICC</name>
<keyword evidence="11" id="KW-1185">Reference proteome</keyword>
<dbReference type="Proteomes" id="UP001183817">
    <property type="component" value="Unassembled WGS sequence"/>
</dbReference>
<proteinExistence type="predicted"/>
<evidence type="ECO:0000256" key="4">
    <source>
        <dbReference type="ARBA" id="ARBA00022692"/>
    </source>
</evidence>
<feature type="transmembrane region" description="Helical" evidence="8">
    <location>
        <begin position="317"/>
        <end position="339"/>
    </location>
</feature>
<feature type="transmembrane region" description="Helical" evidence="8">
    <location>
        <begin position="137"/>
        <end position="160"/>
    </location>
</feature>
<feature type="domain" description="Major facilitator superfamily (MFS) profile" evidence="9">
    <location>
        <begin position="1"/>
        <end position="406"/>
    </location>
</feature>
<feature type="transmembrane region" description="Helical" evidence="8">
    <location>
        <begin position="381"/>
        <end position="399"/>
    </location>
</feature>
<evidence type="ECO:0000313" key="11">
    <source>
        <dbReference type="Proteomes" id="UP001183817"/>
    </source>
</evidence>
<dbReference type="SUPFAM" id="SSF103473">
    <property type="entry name" value="MFS general substrate transporter"/>
    <property type="match status" value="1"/>
</dbReference>
<keyword evidence="3" id="KW-1003">Cell membrane</keyword>
<reference evidence="10 11" key="1">
    <citation type="submission" date="2023-07" db="EMBL/GenBank/DDBJ databases">
        <title>Sequencing the genomes of 1000 actinobacteria strains.</title>
        <authorList>
            <person name="Klenk H.-P."/>
        </authorList>
    </citation>
    <scope>NUCLEOTIDE SEQUENCE [LARGE SCALE GENOMIC DNA]</scope>
    <source>
        <strain evidence="10 11">DSM 20167</strain>
    </source>
</reference>
<feature type="transmembrane region" description="Helical" evidence="8">
    <location>
        <begin position="172"/>
        <end position="191"/>
    </location>
</feature>
<dbReference type="InterPro" id="IPR011701">
    <property type="entry name" value="MFS"/>
</dbReference>
<feature type="transmembrane region" description="Helical" evidence="8">
    <location>
        <begin position="96"/>
        <end position="116"/>
    </location>
</feature>
<dbReference type="InterPro" id="IPR020846">
    <property type="entry name" value="MFS_dom"/>
</dbReference>
<dbReference type="PANTHER" id="PTHR43528:SF1">
    <property type="entry name" value="ALPHA-KETOGLUTARATE PERMEASE"/>
    <property type="match status" value="1"/>
</dbReference>
<evidence type="ECO:0000256" key="2">
    <source>
        <dbReference type="ARBA" id="ARBA00022448"/>
    </source>
</evidence>
<evidence type="ECO:0000259" key="9">
    <source>
        <dbReference type="PROSITE" id="PS50850"/>
    </source>
</evidence>
<dbReference type="InterPro" id="IPR051084">
    <property type="entry name" value="H+-coupled_symporters"/>
</dbReference>
<comment type="caution">
    <text evidence="10">The sequence shown here is derived from an EMBL/GenBank/DDBJ whole genome shotgun (WGS) entry which is preliminary data.</text>
</comment>
<dbReference type="InterPro" id="IPR036259">
    <property type="entry name" value="MFS_trans_sf"/>
</dbReference>
<gene>
    <name evidence="10" type="ORF">J2S64_000984</name>
</gene>
<dbReference type="PROSITE" id="PS50850">
    <property type="entry name" value="MFS"/>
    <property type="match status" value="1"/>
</dbReference>
<dbReference type="RefSeq" id="WP_310288654.1">
    <property type="nucleotide sequence ID" value="NZ_BAAAWO010000001.1"/>
</dbReference>
<evidence type="ECO:0000256" key="8">
    <source>
        <dbReference type="SAM" id="Phobius"/>
    </source>
</evidence>
<evidence type="ECO:0000256" key="6">
    <source>
        <dbReference type="ARBA" id="ARBA00022989"/>
    </source>
</evidence>
<dbReference type="PANTHER" id="PTHR43528">
    <property type="entry name" value="ALPHA-KETOGLUTARATE PERMEASE"/>
    <property type="match status" value="1"/>
</dbReference>
<dbReference type="EMBL" id="JAVDYI010000001">
    <property type="protein sequence ID" value="MDR7357293.1"/>
    <property type="molecule type" value="Genomic_DNA"/>
</dbReference>
<evidence type="ECO:0000256" key="7">
    <source>
        <dbReference type="ARBA" id="ARBA00023136"/>
    </source>
</evidence>
<evidence type="ECO:0000256" key="3">
    <source>
        <dbReference type="ARBA" id="ARBA00022475"/>
    </source>
</evidence>
<accession>A0ABU2BF76</accession>
<evidence type="ECO:0000256" key="1">
    <source>
        <dbReference type="ARBA" id="ARBA00004651"/>
    </source>
</evidence>
<dbReference type="Pfam" id="PF07690">
    <property type="entry name" value="MFS_1"/>
    <property type="match status" value="1"/>
</dbReference>
<keyword evidence="2" id="KW-0813">Transport</keyword>
<sequence>MIASTVGNVLEWYEWSAYAVFAPFIAKAMFNPTDAVSALLATLAVFAVGFLMRPLGGIVFGRIADRKGRKYVLIFTMLMMAGGSLLIGLMPTYGQIGIGASILLLLARIAQGFAHGGESATANSYIAEISPPQKRGLWGSIVFVAIFGGSVLAFTIGGLVTNSLDDSAVAAWGWRIPFLLGALLALAALYLRRGMEESEVFHEQKTAVETNIAPTVDRGKIAKAILMMIGMTAGITSAHYTWTAYASTYAITQKGMDSEGAYWVSVFAQLVALASLPFWGMLSDRIGRRPVLIGFATAMMVAQIPLMLMISSAPWTLFVASASALLIVAASGAILSAVLSEAFPTSVRTQGIGFAYSLSVAVFGGSAPYLNAFFNSRGLNLMPSIYIIGLCAVTAVVVFKMRETKGIDLNEA</sequence>
<feature type="transmembrane region" description="Helical" evidence="8">
    <location>
        <begin position="224"/>
        <end position="242"/>
    </location>
</feature>
<feature type="transmembrane region" description="Helical" evidence="8">
    <location>
        <begin position="291"/>
        <end position="311"/>
    </location>
</feature>
<feature type="transmembrane region" description="Helical" evidence="8">
    <location>
        <begin position="36"/>
        <end position="59"/>
    </location>
</feature>
<protein>
    <submittedName>
        <fullName evidence="10">MHS family alpha-ketoglutarate permease-like MFS transporter</fullName>
    </submittedName>
</protein>
<feature type="transmembrane region" description="Helical" evidence="8">
    <location>
        <begin position="351"/>
        <end position="369"/>
    </location>
</feature>
<dbReference type="Gene3D" id="1.20.1250.20">
    <property type="entry name" value="MFS general substrate transporter like domains"/>
    <property type="match status" value="2"/>
</dbReference>
<feature type="transmembrane region" description="Helical" evidence="8">
    <location>
        <begin position="262"/>
        <end position="279"/>
    </location>
</feature>
<organism evidence="10 11">
    <name type="scientific">Paeniglutamicibacter sulfureus</name>
    <dbReference type="NCBI Taxonomy" id="43666"/>
    <lineage>
        <taxon>Bacteria</taxon>
        <taxon>Bacillati</taxon>
        <taxon>Actinomycetota</taxon>
        <taxon>Actinomycetes</taxon>
        <taxon>Micrococcales</taxon>
        <taxon>Micrococcaceae</taxon>
        <taxon>Paeniglutamicibacter</taxon>
    </lineage>
</organism>
<keyword evidence="4 8" id="KW-0812">Transmembrane</keyword>
<keyword evidence="5" id="KW-0769">Symport</keyword>
<evidence type="ECO:0000256" key="5">
    <source>
        <dbReference type="ARBA" id="ARBA00022847"/>
    </source>
</evidence>
<feature type="transmembrane region" description="Helical" evidence="8">
    <location>
        <begin position="71"/>
        <end position="90"/>
    </location>
</feature>
<keyword evidence="7 8" id="KW-0472">Membrane</keyword>
<comment type="subcellular location">
    <subcellularLocation>
        <location evidence="1">Cell membrane</location>
        <topology evidence="1">Multi-pass membrane protein</topology>
    </subcellularLocation>
</comment>